<keyword evidence="6 9" id="KW-0378">Hydrolase</keyword>
<comment type="subcellular location">
    <subcellularLocation>
        <location evidence="9">Cell membrane</location>
        <topology evidence="9">Multi-pass membrane protein</topology>
    </subcellularLocation>
</comment>
<evidence type="ECO:0000313" key="13">
    <source>
        <dbReference type="Proteomes" id="UP000595703"/>
    </source>
</evidence>
<feature type="transmembrane region" description="Helical" evidence="9">
    <location>
        <begin position="79"/>
        <end position="101"/>
    </location>
</feature>
<dbReference type="EMBL" id="AP018365">
    <property type="protein sequence ID" value="BBB01735.1"/>
    <property type="molecule type" value="Genomic_DNA"/>
</dbReference>
<evidence type="ECO:0000256" key="6">
    <source>
        <dbReference type="ARBA" id="ARBA00022801"/>
    </source>
</evidence>
<feature type="active site" evidence="9">
    <location>
        <position position="142"/>
    </location>
</feature>
<dbReference type="InterPro" id="IPR001872">
    <property type="entry name" value="Peptidase_A8"/>
</dbReference>
<comment type="catalytic activity">
    <reaction evidence="9">
        <text>Release of signal peptides from bacterial membrane prolipoproteins. Hydrolyzes -Xaa-Yaa-Zaa-|-(S,diacylglyceryl)Cys-, in which Xaa is hydrophobic (preferably Leu), and Yaa (Ala or Ser) and Zaa (Gly or Ala) have small, neutral side chains.</text>
        <dbReference type="EC" id="3.4.23.36"/>
    </reaction>
</comment>
<sequence length="183" mass="18964">MNVQPLHGHGHPSARRRPMEGSTGRPRRALWITAAAGLAVDQVTKAVAAVVVEGRQPVHALGGSVTFTAFRNPGAAGSFAPHATVVFTLLAAGVLAFITWASSSVRSVGWAVGLGLLFAGAGGNLADRLFRHPGFGRGAVLDFIQVGHSGIFNLADQCVTLGALTILVQTFRGVPMRAHSAAR</sequence>
<gene>
    <name evidence="9" type="primary">lspA</name>
    <name evidence="12" type="ORF">RVR_9281</name>
</gene>
<dbReference type="GO" id="GO:0004190">
    <property type="term" value="F:aspartic-type endopeptidase activity"/>
    <property type="evidence" value="ECO:0007669"/>
    <property type="project" value="UniProtKB-UniRule"/>
</dbReference>
<name>A0A7U3VSH5_9ACTN</name>
<keyword evidence="7 9" id="KW-1133">Transmembrane helix</keyword>
<evidence type="ECO:0000256" key="7">
    <source>
        <dbReference type="ARBA" id="ARBA00022989"/>
    </source>
</evidence>
<proteinExistence type="inferred from homology"/>
<keyword evidence="8 9" id="KW-0472">Membrane</keyword>
<feature type="active site" evidence="9">
    <location>
        <position position="156"/>
    </location>
</feature>
<evidence type="ECO:0000256" key="2">
    <source>
        <dbReference type="ARBA" id="ARBA00022475"/>
    </source>
</evidence>
<dbReference type="PANTHER" id="PTHR33695">
    <property type="entry name" value="LIPOPROTEIN SIGNAL PEPTIDASE"/>
    <property type="match status" value="1"/>
</dbReference>
<keyword evidence="4 9" id="KW-0812">Transmembrane</keyword>
<feature type="transmembrane region" description="Helical" evidence="9">
    <location>
        <begin position="108"/>
        <end position="126"/>
    </location>
</feature>
<keyword evidence="5 9" id="KW-0064">Aspartyl protease</keyword>
<evidence type="ECO:0000256" key="10">
    <source>
        <dbReference type="RuleBase" id="RU004181"/>
    </source>
</evidence>
<reference evidence="12 13" key="2">
    <citation type="journal article" date="2011" name="J. Antibiot.">
        <title>Furaquinocins I and J: novel polyketide isoprenoid hybrid compounds from Streptomyces reveromyceticus SN-593.</title>
        <authorList>
            <person name="Panthee S."/>
            <person name="Takahashi S."/>
            <person name="Takagi H."/>
            <person name="Nogawa T."/>
            <person name="Oowada E."/>
            <person name="Uramoto M."/>
            <person name="Osada H."/>
        </authorList>
    </citation>
    <scope>NUCLEOTIDE SEQUENCE [LARGE SCALE GENOMIC DNA]</scope>
    <source>
        <strain evidence="12 13">SN-593</strain>
    </source>
</reference>
<evidence type="ECO:0000313" key="12">
    <source>
        <dbReference type="EMBL" id="BBB01735.1"/>
    </source>
</evidence>
<dbReference type="EC" id="3.4.23.36" evidence="9"/>
<evidence type="ECO:0000256" key="4">
    <source>
        <dbReference type="ARBA" id="ARBA00022692"/>
    </source>
</evidence>
<dbReference type="Proteomes" id="UP000595703">
    <property type="component" value="Chromosome"/>
</dbReference>
<evidence type="ECO:0000256" key="1">
    <source>
        <dbReference type="ARBA" id="ARBA00006139"/>
    </source>
</evidence>
<reference evidence="12 13" key="3">
    <citation type="journal article" date="2011" name="Nat. Chem. Biol.">
        <title>Reveromycin A biosynthesis uses RevG and RevJ for stereospecific spiroacetal formation.</title>
        <authorList>
            <person name="Takahashi S."/>
            <person name="Toyoda A."/>
            <person name="Sekiyama Y."/>
            <person name="Takagi H."/>
            <person name="Nogawa T."/>
            <person name="Uramoto M."/>
            <person name="Suzuki R."/>
            <person name="Koshino H."/>
            <person name="Kumano T."/>
            <person name="Panthee S."/>
            <person name="Dairi T."/>
            <person name="Ishikawa J."/>
            <person name="Ikeda H."/>
            <person name="Sakaki Y."/>
            <person name="Osada H."/>
        </authorList>
    </citation>
    <scope>NUCLEOTIDE SEQUENCE [LARGE SCALE GENOMIC DNA]</scope>
    <source>
        <strain evidence="12 13">SN-593</strain>
    </source>
</reference>
<reference evidence="12 13" key="1">
    <citation type="journal article" date="2010" name="J. Bacteriol.">
        <title>Biochemical characterization of a novel indole prenyltransferase from Streptomyces sp. SN-593.</title>
        <authorList>
            <person name="Takahashi S."/>
            <person name="Takagi H."/>
            <person name="Toyoda A."/>
            <person name="Uramoto M."/>
            <person name="Nogawa T."/>
            <person name="Ueki M."/>
            <person name="Sakaki Y."/>
            <person name="Osada H."/>
        </authorList>
    </citation>
    <scope>NUCLEOTIDE SEQUENCE [LARGE SCALE GENOMIC DNA]</scope>
    <source>
        <strain evidence="12 13">SN-593</strain>
    </source>
</reference>
<dbReference type="UniPathway" id="UPA00665"/>
<evidence type="ECO:0000256" key="5">
    <source>
        <dbReference type="ARBA" id="ARBA00022750"/>
    </source>
</evidence>
<organism evidence="12 13">
    <name type="scientific">Actinacidiphila reveromycinica</name>
    <dbReference type="NCBI Taxonomy" id="659352"/>
    <lineage>
        <taxon>Bacteria</taxon>
        <taxon>Bacillati</taxon>
        <taxon>Actinomycetota</taxon>
        <taxon>Actinomycetes</taxon>
        <taxon>Kitasatosporales</taxon>
        <taxon>Streptomycetaceae</taxon>
        <taxon>Actinacidiphila</taxon>
    </lineage>
</organism>
<dbReference type="AlphaFoldDB" id="A0A7U3VSH5"/>
<feature type="transmembrane region" description="Helical" evidence="9">
    <location>
        <begin position="146"/>
        <end position="168"/>
    </location>
</feature>
<accession>A0A7U3VSH5</accession>
<dbReference type="PANTHER" id="PTHR33695:SF1">
    <property type="entry name" value="LIPOPROTEIN SIGNAL PEPTIDASE"/>
    <property type="match status" value="1"/>
</dbReference>
<reference evidence="12 13" key="4">
    <citation type="journal article" date="2020" name="Sci. Rep.">
        <title>beta-carboline chemical signals induce reveromycin production through a LuxR family regulator in Streptomyces sp. SN-593.</title>
        <authorList>
            <person name="Panthee S."/>
            <person name="Kito N."/>
            <person name="Hayashi T."/>
            <person name="Shimizu T."/>
            <person name="Ishikawa J."/>
            <person name="Hamamoto H."/>
            <person name="Osada H."/>
            <person name="Takahashi S."/>
        </authorList>
    </citation>
    <scope>NUCLEOTIDE SEQUENCE [LARGE SCALE GENOMIC DNA]</scope>
    <source>
        <strain evidence="12 13">SN-593</strain>
    </source>
</reference>
<evidence type="ECO:0000256" key="11">
    <source>
        <dbReference type="SAM" id="MobiDB-lite"/>
    </source>
</evidence>
<evidence type="ECO:0000256" key="8">
    <source>
        <dbReference type="ARBA" id="ARBA00023136"/>
    </source>
</evidence>
<keyword evidence="12" id="KW-0449">Lipoprotein</keyword>
<protein>
    <recommendedName>
        <fullName evidence="9">Lipoprotein signal peptidase</fullName>
        <ecNumber evidence="9">3.4.23.36</ecNumber>
    </recommendedName>
    <alternativeName>
        <fullName evidence="9">Prolipoprotein signal peptidase</fullName>
    </alternativeName>
    <alternativeName>
        <fullName evidence="9">Signal peptidase II</fullName>
        <shortName evidence="9">SPase II</shortName>
    </alternativeName>
</protein>
<dbReference type="GO" id="GO:0006508">
    <property type="term" value="P:proteolysis"/>
    <property type="evidence" value="ECO:0007669"/>
    <property type="project" value="UniProtKB-KW"/>
</dbReference>
<dbReference type="HAMAP" id="MF_00161">
    <property type="entry name" value="LspA"/>
    <property type="match status" value="1"/>
</dbReference>
<evidence type="ECO:0000256" key="9">
    <source>
        <dbReference type="HAMAP-Rule" id="MF_00161"/>
    </source>
</evidence>
<keyword evidence="3 9" id="KW-0645">Protease</keyword>
<dbReference type="GO" id="GO:0005886">
    <property type="term" value="C:plasma membrane"/>
    <property type="evidence" value="ECO:0007669"/>
    <property type="project" value="UniProtKB-SubCell"/>
</dbReference>
<keyword evidence="13" id="KW-1185">Reference proteome</keyword>
<comment type="caution">
    <text evidence="9">Lacks conserved residue(s) required for the propagation of feature annotation.</text>
</comment>
<comment type="pathway">
    <text evidence="9">Protein modification; lipoprotein biosynthesis (signal peptide cleavage).</text>
</comment>
<dbReference type="Pfam" id="PF01252">
    <property type="entry name" value="Peptidase_A8"/>
    <property type="match status" value="1"/>
</dbReference>
<dbReference type="KEGG" id="arev:RVR_9281"/>
<evidence type="ECO:0000256" key="3">
    <source>
        <dbReference type="ARBA" id="ARBA00022670"/>
    </source>
</evidence>
<comment type="function">
    <text evidence="9">This protein specifically catalyzes the removal of signal peptides from prolipoproteins.</text>
</comment>
<comment type="similarity">
    <text evidence="1 9 10">Belongs to the peptidase A8 family.</text>
</comment>
<keyword evidence="2 9" id="KW-1003">Cell membrane</keyword>
<dbReference type="PRINTS" id="PR00781">
    <property type="entry name" value="LIPOSIGPTASE"/>
</dbReference>
<feature type="region of interest" description="Disordered" evidence="11">
    <location>
        <begin position="1"/>
        <end position="23"/>
    </location>
</feature>